<feature type="domain" description="BRCT" evidence="2">
    <location>
        <begin position="89"/>
        <end position="168"/>
    </location>
</feature>
<feature type="compositionally biased region" description="Basic residues" evidence="1">
    <location>
        <begin position="483"/>
        <end position="496"/>
    </location>
</feature>
<protein>
    <recommendedName>
        <fullName evidence="2">BRCT domain-containing protein</fullName>
    </recommendedName>
</protein>
<dbReference type="SMART" id="SM00292">
    <property type="entry name" value="BRCT"/>
    <property type="match status" value="4"/>
</dbReference>
<gene>
    <name evidence="3" type="ORF">B0H17DRAFT_601907</name>
</gene>
<dbReference type="PANTHER" id="PTHR47667:SF1">
    <property type="entry name" value="REGULATOR OF TY1 TRANSPOSITION PROTEIN 107"/>
    <property type="match status" value="1"/>
</dbReference>
<dbReference type="GO" id="GO:0005634">
    <property type="term" value="C:nucleus"/>
    <property type="evidence" value="ECO:0007669"/>
    <property type="project" value="TreeGrafter"/>
</dbReference>
<name>A0AAD7DGL0_MYCRO</name>
<evidence type="ECO:0000313" key="3">
    <source>
        <dbReference type="EMBL" id="KAJ7689769.1"/>
    </source>
</evidence>
<dbReference type="PROSITE" id="PS50172">
    <property type="entry name" value="BRCT"/>
    <property type="match status" value="3"/>
</dbReference>
<feature type="region of interest" description="Disordered" evidence="1">
    <location>
        <begin position="435"/>
        <end position="503"/>
    </location>
</feature>
<reference evidence="3" key="1">
    <citation type="submission" date="2023-03" db="EMBL/GenBank/DDBJ databases">
        <title>Massive genome expansion in bonnet fungi (Mycena s.s.) driven by repeated elements and novel gene families across ecological guilds.</title>
        <authorList>
            <consortium name="Lawrence Berkeley National Laboratory"/>
            <person name="Harder C.B."/>
            <person name="Miyauchi S."/>
            <person name="Viragh M."/>
            <person name="Kuo A."/>
            <person name="Thoen E."/>
            <person name="Andreopoulos B."/>
            <person name="Lu D."/>
            <person name="Skrede I."/>
            <person name="Drula E."/>
            <person name="Henrissat B."/>
            <person name="Morin E."/>
            <person name="Kohler A."/>
            <person name="Barry K."/>
            <person name="LaButti K."/>
            <person name="Morin E."/>
            <person name="Salamov A."/>
            <person name="Lipzen A."/>
            <person name="Mereny Z."/>
            <person name="Hegedus B."/>
            <person name="Baldrian P."/>
            <person name="Stursova M."/>
            <person name="Weitz H."/>
            <person name="Taylor A."/>
            <person name="Grigoriev I.V."/>
            <person name="Nagy L.G."/>
            <person name="Martin F."/>
            <person name="Kauserud H."/>
        </authorList>
    </citation>
    <scope>NUCLEOTIDE SEQUENCE</scope>
    <source>
        <strain evidence="3">CBHHK067</strain>
    </source>
</reference>
<dbReference type="GO" id="GO:0035361">
    <property type="term" value="C:Cul8-RING ubiquitin ligase complex"/>
    <property type="evidence" value="ECO:0007669"/>
    <property type="project" value="TreeGrafter"/>
</dbReference>
<feature type="compositionally biased region" description="Polar residues" evidence="1">
    <location>
        <begin position="460"/>
        <end position="469"/>
    </location>
</feature>
<proteinExistence type="predicted"/>
<dbReference type="SUPFAM" id="SSF52113">
    <property type="entry name" value="BRCT domain"/>
    <property type="match status" value="3"/>
</dbReference>
<organism evidence="3 4">
    <name type="scientific">Mycena rosella</name>
    <name type="common">Pink bonnet</name>
    <name type="synonym">Agaricus rosellus</name>
    <dbReference type="NCBI Taxonomy" id="1033263"/>
    <lineage>
        <taxon>Eukaryota</taxon>
        <taxon>Fungi</taxon>
        <taxon>Dikarya</taxon>
        <taxon>Basidiomycota</taxon>
        <taxon>Agaricomycotina</taxon>
        <taxon>Agaricomycetes</taxon>
        <taxon>Agaricomycetidae</taxon>
        <taxon>Agaricales</taxon>
        <taxon>Marasmiineae</taxon>
        <taxon>Mycenaceae</taxon>
        <taxon>Mycena</taxon>
    </lineage>
</organism>
<dbReference type="GO" id="GO:0006302">
    <property type="term" value="P:double-strand break repair"/>
    <property type="evidence" value="ECO:0007669"/>
    <property type="project" value="TreeGrafter"/>
</dbReference>
<dbReference type="InterPro" id="IPR036420">
    <property type="entry name" value="BRCT_dom_sf"/>
</dbReference>
<evidence type="ECO:0000256" key="1">
    <source>
        <dbReference type="SAM" id="MobiDB-lite"/>
    </source>
</evidence>
<feature type="domain" description="BRCT" evidence="2">
    <location>
        <begin position="319"/>
        <end position="389"/>
    </location>
</feature>
<sequence length="503" mass="55731">MMFDGVKYHLPSTLPHDRQLYLTALLTQHNATRADSIFDATHIITNTDALRFEGWQEMDSENIAVVRELWVERSIAAGKMQKTSFYSASRSKIFSGVVACSADLPLSDEEVLSNGITNLGGQWRMNLTKDVTHLFAASSTSEKYRTGMSYRDQTHIKVLVPDWFDDTILLGLPDLSTEIYQWPDPVVLTQRMNPTTQLKHSKKSNVWEGCRILLSTSLALTGSRRKIVEDGIRQAQGVPIAYISEDDEVTSEEEVRLLDDCDIFVTRYRAGLAFFKAWRKGKKIGTLNWLLDVQASGVQSSPLDQILHFPIPPGAIVGFEKHEISITNYTGESREYLKKLITLMGGNFTPYLSVKATILVAAQLSGPKMTKAAEWSIPIVNHTWLEDCFLRWQNVTPTLPKYTSYPTSIDFATTLDQIGMGPDIAKTVAAEVAKGGETSSSNQGADHKFGNAASHAKEISGTSSLSNSPVPDVDEAPEIIQKPKGRVTKSAKRTGKQARELSS</sequence>
<dbReference type="Gene3D" id="3.40.50.10190">
    <property type="entry name" value="BRCT domain"/>
    <property type="match status" value="3"/>
</dbReference>
<dbReference type="Proteomes" id="UP001221757">
    <property type="component" value="Unassembled WGS sequence"/>
</dbReference>
<dbReference type="GO" id="GO:1990683">
    <property type="term" value="P:DNA double-strand break attachment to nuclear envelope"/>
    <property type="evidence" value="ECO:0007669"/>
    <property type="project" value="TreeGrafter"/>
</dbReference>
<dbReference type="CDD" id="cd18436">
    <property type="entry name" value="BRCT_BRC1_like_rpt2"/>
    <property type="match status" value="1"/>
</dbReference>
<dbReference type="InterPro" id="IPR053036">
    <property type="entry name" value="CellCycle_DNARepair_Reg"/>
</dbReference>
<accession>A0AAD7DGL0</accession>
<dbReference type="Pfam" id="PF12738">
    <property type="entry name" value="PTCB-BRCT"/>
    <property type="match status" value="2"/>
</dbReference>
<feature type="domain" description="BRCT" evidence="2">
    <location>
        <begin position="1"/>
        <end position="88"/>
    </location>
</feature>
<keyword evidence="4" id="KW-1185">Reference proteome</keyword>
<comment type="caution">
    <text evidence="3">The sequence shown here is derived from an EMBL/GenBank/DDBJ whole genome shotgun (WGS) entry which is preliminary data.</text>
</comment>
<evidence type="ECO:0000259" key="2">
    <source>
        <dbReference type="PROSITE" id="PS50172"/>
    </source>
</evidence>
<dbReference type="EMBL" id="JARKIE010000069">
    <property type="protein sequence ID" value="KAJ7689769.1"/>
    <property type="molecule type" value="Genomic_DNA"/>
</dbReference>
<dbReference type="PANTHER" id="PTHR47667">
    <property type="entry name" value="REGULATOR OF TY1 TRANSPOSITION PROTEIN 107"/>
    <property type="match status" value="1"/>
</dbReference>
<dbReference type="AlphaFoldDB" id="A0AAD7DGL0"/>
<dbReference type="InterPro" id="IPR001357">
    <property type="entry name" value="BRCT_dom"/>
</dbReference>
<evidence type="ECO:0000313" key="4">
    <source>
        <dbReference type="Proteomes" id="UP001221757"/>
    </source>
</evidence>